<keyword evidence="3" id="KW-1185">Reference proteome</keyword>
<organism evidence="2 3">
    <name type="scientific">Paramecium primaurelia</name>
    <dbReference type="NCBI Taxonomy" id="5886"/>
    <lineage>
        <taxon>Eukaryota</taxon>
        <taxon>Sar</taxon>
        <taxon>Alveolata</taxon>
        <taxon>Ciliophora</taxon>
        <taxon>Intramacronucleata</taxon>
        <taxon>Oligohymenophorea</taxon>
        <taxon>Peniculida</taxon>
        <taxon>Parameciidae</taxon>
        <taxon>Paramecium</taxon>
    </lineage>
</organism>
<proteinExistence type="predicted"/>
<keyword evidence="1" id="KW-1133">Transmembrane helix</keyword>
<evidence type="ECO:0008006" key="4">
    <source>
        <dbReference type="Google" id="ProtNLM"/>
    </source>
</evidence>
<evidence type="ECO:0000256" key="1">
    <source>
        <dbReference type="SAM" id="Phobius"/>
    </source>
</evidence>
<dbReference type="AlphaFoldDB" id="A0A8S1PU61"/>
<reference evidence="2" key="1">
    <citation type="submission" date="2021-01" db="EMBL/GenBank/DDBJ databases">
        <authorList>
            <consortium name="Genoscope - CEA"/>
            <person name="William W."/>
        </authorList>
    </citation>
    <scope>NUCLEOTIDE SEQUENCE</scope>
</reference>
<name>A0A8S1PU61_PARPR</name>
<keyword evidence="1" id="KW-0472">Membrane</keyword>
<evidence type="ECO:0000313" key="3">
    <source>
        <dbReference type="Proteomes" id="UP000688137"/>
    </source>
</evidence>
<dbReference type="PANTHER" id="PTHR12621">
    <property type="entry name" value="CYSTEINE AND HISTIDINE-RICH DOMAIN CHORD -CONTAINING PROTEIN"/>
    <property type="match status" value="1"/>
</dbReference>
<evidence type="ECO:0000313" key="2">
    <source>
        <dbReference type="EMBL" id="CAD8106857.1"/>
    </source>
</evidence>
<dbReference type="PANTHER" id="PTHR12621:SF7">
    <property type="entry name" value="CYSTEINE AND HISTIDINE-RICH DOMAIN-CONTAINING PROTEIN 1"/>
    <property type="match status" value="1"/>
</dbReference>
<sequence>MLKLLENLDQFGVAFQPTLRYSKTQHRTVLGGIMSILLYGLSLAYLCYVFFLWKSGLTLPKITITQKINQNQVLELNETYVQFESRKFEFTYIDPFNPQAIILQPAIYYLKNGVLIEPPIPIFISQELNSKFYTINISNFLLSISESKSELDPEIEMMLTLGRCQEHLLQGDQKCANDNIVNNYFMQPTNVIILRQFMKEFNTATETVDIIGREQMISIQSNFTFQVQTYIRIQETNVDTGALFENINKYRFITDYRGSNSMLGLDYFYNIFRYDLFVSLYYKLDNIQSEQTITYPKLSEVLAEAGSIASTIFLLSYLVVMINQKQLQFEAVNNVIGMYYPDFNQIKITKNIFGQIRKVQKNNRLLDLNTFKKQYKRLVKIGETKLSISNQIYEISRIQFILQSIFTSTYMNQFHQHGIPFQLIGYDTQKEDQGSTVKLEMSLNQETNSIKQSSIVPVSINEKNQDTLLSTQQNFNMRPSKSSNLMIISSKDNLDGQKIDYKEYKDFDFQLLIIQNDKDDRENKEDNNTQQNQ</sequence>
<dbReference type="Proteomes" id="UP000688137">
    <property type="component" value="Unassembled WGS sequence"/>
</dbReference>
<accession>A0A8S1PU61</accession>
<protein>
    <recommendedName>
        <fullName evidence="4">Transmembrane protein</fullName>
    </recommendedName>
</protein>
<comment type="caution">
    <text evidence="2">The sequence shown here is derived from an EMBL/GenBank/DDBJ whole genome shotgun (WGS) entry which is preliminary data.</text>
</comment>
<keyword evidence="1" id="KW-0812">Transmembrane</keyword>
<dbReference type="OMA" id="CALEFFI"/>
<dbReference type="GO" id="GO:0008270">
    <property type="term" value="F:zinc ion binding"/>
    <property type="evidence" value="ECO:0007669"/>
    <property type="project" value="TreeGrafter"/>
</dbReference>
<gene>
    <name evidence="2" type="ORF">PPRIM_AZ9-3.1.T1320017</name>
</gene>
<feature type="transmembrane region" description="Helical" evidence="1">
    <location>
        <begin position="29"/>
        <end position="53"/>
    </location>
</feature>
<dbReference type="EMBL" id="CAJJDM010000135">
    <property type="protein sequence ID" value="CAD8106857.1"/>
    <property type="molecule type" value="Genomic_DNA"/>
</dbReference>